<keyword evidence="1" id="KW-0808">Transferase</keyword>
<dbReference type="PANTHER" id="PTHR10545:SF29">
    <property type="entry name" value="GH14572P-RELATED"/>
    <property type="match status" value="1"/>
</dbReference>
<evidence type="ECO:0000259" key="3">
    <source>
        <dbReference type="PROSITE" id="PS51186"/>
    </source>
</evidence>
<evidence type="ECO:0000256" key="2">
    <source>
        <dbReference type="ARBA" id="ARBA00023315"/>
    </source>
</evidence>
<dbReference type="PANTHER" id="PTHR10545">
    <property type="entry name" value="DIAMINE N-ACETYLTRANSFERASE"/>
    <property type="match status" value="1"/>
</dbReference>
<evidence type="ECO:0000256" key="1">
    <source>
        <dbReference type="ARBA" id="ARBA00022679"/>
    </source>
</evidence>
<evidence type="ECO:0000313" key="4">
    <source>
        <dbReference type="EMBL" id="MBP1889015.1"/>
    </source>
</evidence>
<gene>
    <name evidence="4" type="ORF">J2Z53_000594</name>
</gene>
<proteinExistence type="predicted"/>
<feature type="domain" description="N-acetyltransferase" evidence="3">
    <location>
        <begin position="11"/>
        <end position="167"/>
    </location>
</feature>
<dbReference type="InterPro" id="IPR016181">
    <property type="entry name" value="Acyl_CoA_acyltransferase"/>
</dbReference>
<dbReference type="InterPro" id="IPR000182">
    <property type="entry name" value="GNAT_dom"/>
</dbReference>
<dbReference type="PROSITE" id="PS51186">
    <property type="entry name" value="GNAT"/>
    <property type="match status" value="1"/>
</dbReference>
<reference evidence="4 5" key="1">
    <citation type="submission" date="2021-03" db="EMBL/GenBank/DDBJ databases">
        <title>Genomic Encyclopedia of Type Strains, Phase IV (KMG-IV): sequencing the most valuable type-strain genomes for metagenomic binning, comparative biology and taxonomic classification.</title>
        <authorList>
            <person name="Goeker M."/>
        </authorList>
    </citation>
    <scope>NUCLEOTIDE SEQUENCE [LARGE SCALE GENOMIC DNA]</scope>
    <source>
        <strain evidence="4 5">DSM 3984</strain>
    </source>
</reference>
<dbReference type="InterPro" id="IPR051016">
    <property type="entry name" value="Diverse_Substrate_AcTransf"/>
</dbReference>
<comment type="caution">
    <text evidence="4">The sequence shown here is derived from an EMBL/GenBank/DDBJ whole genome shotgun (WGS) entry which is preliminary data.</text>
</comment>
<sequence length="167" mass="19588">MKYIDTKIKGFKLRKTFKEDVDLILSLIKEIADYENMLDEVIATKESIKESIFEKKQAEVMIAEFNGNPIGYVLYFFNYSTFVGRAGFYLEDIYIRKEYRGMGIGKEIFKVISKIAHENGCKRMEWSCLNWNTPSIKFYKSLGAVPMDGWTVYRLNEDNIKNIINKK</sequence>
<name>A0ABS4EYD9_9CLOT</name>
<dbReference type="SUPFAM" id="SSF55729">
    <property type="entry name" value="Acyl-CoA N-acyltransferases (Nat)"/>
    <property type="match status" value="1"/>
</dbReference>
<evidence type="ECO:0000313" key="5">
    <source>
        <dbReference type="Proteomes" id="UP000783390"/>
    </source>
</evidence>
<dbReference type="Gene3D" id="3.40.630.30">
    <property type="match status" value="1"/>
</dbReference>
<protein>
    <submittedName>
        <fullName evidence="4">GNAT superfamily N-acetyltransferase</fullName>
    </submittedName>
</protein>
<dbReference type="RefSeq" id="WP_209795725.1">
    <property type="nucleotide sequence ID" value="NZ_JAGGJZ010000001.1"/>
</dbReference>
<accession>A0ABS4EYD9</accession>
<dbReference type="Pfam" id="PF00583">
    <property type="entry name" value="Acetyltransf_1"/>
    <property type="match status" value="1"/>
</dbReference>
<keyword evidence="5" id="KW-1185">Reference proteome</keyword>
<dbReference type="EMBL" id="JAGGJZ010000001">
    <property type="protein sequence ID" value="MBP1889015.1"/>
    <property type="molecule type" value="Genomic_DNA"/>
</dbReference>
<dbReference type="Proteomes" id="UP000783390">
    <property type="component" value="Unassembled WGS sequence"/>
</dbReference>
<keyword evidence="2" id="KW-0012">Acyltransferase</keyword>
<organism evidence="4 5">
    <name type="scientific">Clostridium moniliforme</name>
    <dbReference type="NCBI Taxonomy" id="39489"/>
    <lineage>
        <taxon>Bacteria</taxon>
        <taxon>Bacillati</taxon>
        <taxon>Bacillota</taxon>
        <taxon>Clostridia</taxon>
        <taxon>Eubacteriales</taxon>
        <taxon>Clostridiaceae</taxon>
        <taxon>Clostridium</taxon>
    </lineage>
</organism>
<dbReference type="CDD" id="cd04301">
    <property type="entry name" value="NAT_SF"/>
    <property type="match status" value="1"/>
</dbReference>